<accession>A0A0G1S389</accession>
<sequence length="62" mass="7270">MCNNRRKVSSYVFGTVNKTRIFFLVVVKKKNNRESNQHSIEGDKGNKFFFNGNPHSEKYSNK</sequence>
<dbReference type="EMBL" id="LCNV01000016">
    <property type="protein sequence ID" value="KKU63856.1"/>
    <property type="molecule type" value="Genomic_DNA"/>
</dbReference>
<evidence type="ECO:0000313" key="2">
    <source>
        <dbReference type="EMBL" id="KKU63856.1"/>
    </source>
</evidence>
<proteinExistence type="predicted"/>
<protein>
    <submittedName>
        <fullName evidence="2">Uncharacterized protein</fullName>
    </submittedName>
</protein>
<evidence type="ECO:0000313" key="3">
    <source>
        <dbReference type="Proteomes" id="UP000034364"/>
    </source>
</evidence>
<gene>
    <name evidence="2" type="ORF">UX87_C0016G0017</name>
</gene>
<reference evidence="2 3" key="1">
    <citation type="journal article" date="2015" name="Nature">
        <title>rRNA introns, odd ribosomes, and small enigmatic genomes across a large radiation of phyla.</title>
        <authorList>
            <person name="Brown C.T."/>
            <person name="Hug L.A."/>
            <person name="Thomas B.C."/>
            <person name="Sharon I."/>
            <person name="Castelle C.J."/>
            <person name="Singh A."/>
            <person name="Wilkins M.J."/>
            <person name="Williams K.H."/>
            <person name="Banfield J.F."/>
        </authorList>
    </citation>
    <scope>NUCLEOTIDE SEQUENCE [LARGE SCALE GENOMIC DNA]</scope>
</reference>
<organism evidence="2 3">
    <name type="scientific">Candidatus Amesbacteria bacterium GW2011_GWA1_47_16</name>
    <dbReference type="NCBI Taxonomy" id="1618353"/>
    <lineage>
        <taxon>Bacteria</taxon>
        <taxon>Candidatus Amesiibacteriota</taxon>
    </lineage>
</organism>
<comment type="caution">
    <text evidence="2">The sequence shown here is derived from an EMBL/GenBank/DDBJ whole genome shotgun (WGS) entry which is preliminary data.</text>
</comment>
<dbReference type="Proteomes" id="UP000034364">
    <property type="component" value="Unassembled WGS sequence"/>
</dbReference>
<feature type="compositionally biased region" description="Basic and acidic residues" evidence="1">
    <location>
        <begin position="34"/>
        <end position="46"/>
    </location>
</feature>
<dbReference type="AlphaFoldDB" id="A0A0G1S389"/>
<name>A0A0G1S389_9BACT</name>
<evidence type="ECO:0000256" key="1">
    <source>
        <dbReference type="SAM" id="MobiDB-lite"/>
    </source>
</evidence>
<feature type="region of interest" description="Disordered" evidence="1">
    <location>
        <begin position="34"/>
        <end position="62"/>
    </location>
</feature>